<proteinExistence type="predicted"/>
<sequence>MNPSPEKDEPRRESIAEGPTDGYFNRRQHPQDLYVQTPLPALPTQKEIQLLNMRAPVTHKREDIGDANDLGGTSKREILRFVLVWVGIVTTLGLVGLLFPDHRDEAHCAPGGPETPIEYTDPRRTIINVGTGSVSGKYALRDYLSIRTTTGSISITVDPQPADPASPKPAVFEAYAKRGSIRVDFPTRGTIPDREYEVTVHSDTGSISGTFIHGRHTSLSATTGSISAKILPCGAGNASELRTEALTGATTVTLLAPYKDAGTVMGGLESSHKSKSGSMKLVYPQEWEGTVEGRTASGSVGLHGRDLEVVREDKGWVGKHVVAKKGRETVG</sequence>
<evidence type="ECO:0000313" key="2">
    <source>
        <dbReference type="Proteomes" id="UP001172680"/>
    </source>
</evidence>
<accession>A0ACC2YPI5</accession>
<dbReference type="EMBL" id="JAPDRP010000023">
    <property type="protein sequence ID" value="KAJ9637157.1"/>
    <property type="molecule type" value="Genomic_DNA"/>
</dbReference>
<dbReference type="Proteomes" id="UP001172680">
    <property type="component" value="Unassembled WGS sequence"/>
</dbReference>
<evidence type="ECO:0000313" key="1">
    <source>
        <dbReference type="EMBL" id="KAJ9637157.1"/>
    </source>
</evidence>
<organism evidence="1 2">
    <name type="scientific">Coniosporium tulheliwenetii</name>
    <dbReference type="NCBI Taxonomy" id="3383036"/>
    <lineage>
        <taxon>Eukaryota</taxon>
        <taxon>Fungi</taxon>
        <taxon>Dikarya</taxon>
        <taxon>Ascomycota</taxon>
        <taxon>Pezizomycotina</taxon>
        <taxon>Dothideomycetes</taxon>
        <taxon>Dothideomycetes incertae sedis</taxon>
        <taxon>Coniosporium</taxon>
    </lineage>
</organism>
<gene>
    <name evidence="1" type="ORF">H2199_007443</name>
</gene>
<reference evidence="1" key="1">
    <citation type="submission" date="2022-10" db="EMBL/GenBank/DDBJ databases">
        <title>Culturing micro-colonial fungi from biological soil crusts in the Mojave desert and describing Neophaeococcomyces mojavensis, and introducing the new genera and species Taxawa tesnikishii.</title>
        <authorList>
            <person name="Kurbessoian T."/>
            <person name="Stajich J.E."/>
        </authorList>
    </citation>
    <scope>NUCLEOTIDE SEQUENCE</scope>
    <source>
        <strain evidence="1">JES_115</strain>
    </source>
</reference>
<comment type="caution">
    <text evidence="1">The sequence shown here is derived from an EMBL/GenBank/DDBJ whole genome shotgun (WGS) entry which is preliminary data.</text>
</comment>
<protein>
    <submittedName>
        <fullName evidence="1">Uncharacterized protein</fullName>
    </submittedName>
</protein>
<keyword evidence="2" id="KW-1185">Reference proteome</keyword>
<name>A0ACC2YPI5_9PEZI</name>